<evidence type="ECO:0000313" key="2">
    <source>
        <dbReference type="EMBL" id="QUI22043.1"/>
    </source>
</evidence>
<dbReference type="GO" id="GO:0015661">
    <property type="term" value="F:L-lysine efflux transmembrane transporter activity"/>
    <property type="evidence" value="ECO:0007669"/>
    <property type="project" value="InterPro"/>
</dbReference>
<evidence type="ECO:0000256" key="1">
    <source>
        <dbReference type="SAM" id="Phobius"/>
    </source>
</evidence>
<feature type="transmembrane region" description="Helical" evidence="1">
    <location>
        <begin position="6"/>
        <end position="23"/>
    </location>
</feature>
<reference evidence="2" key="1">
    <citation type="submission" date="2020-07" db="EMBL/GenBank/DDBJ databases">
        <title>Vallitalea pronyensis genome.</title>
        <authorList>
            <person name="Postec A."/>
        </authorList>
    </citation>
    <scope>NUCLEOTIDE SEQUENCE</scope>
    <source>
        <strain evidence="2">FatNI3</strain>
    </source>
</reference>
<dbReference type="Proteomes" id="UP000683246">
    <property type="component" value="Chromosome"/>
</dbReference>
<accession>A0A8J8MIU7</accession>
<feature type="transmembrane region" description="Helical" evidence="1">
    <location>
        <begin position="65"/>
        <end position="86"/>
    </location>
</feature>
<dbReference type="Pfam" id="PF03956">
    <property type="entry name" value="Lys_export"/>
    <property type="match status" value="1"/>
</dbReference>
<feature type="transmembrane region" description="Helical" evidence="1">
    <location>
        <begin position="35"/>
        <end position="53"/>
    </location>
</feature>
<keyword evidence="1" id="KW-1133">Transmembrane helix</keyword>
<dbReference type="AlphaFoldDB" id="A0A8J8MIU7"/>
<keyword evidence="1" id="KW-0472">Membrane</keyword>
<dbReference type="KEGG" id="vpy:HZI73_06880"/>
<sequence>MGLRFLLYLGMLGIGIIIGFKGMSHKKILDRMDKLQLGALVILLFVMGIRIGADDKVIKQVGNLGLKAFIITFFAVAFSVLFVGLLRRFRKMNKRGERI</sequence>
<protein>
    <submittedName>
        <fullName evidence="2">LysO family transporter</fullName>
    </submittedName>
</protein>
<evidence type="ECO:0000313" key="3">
    <source>
        <dbReference type="Proteomes" id="UP000683246"/>
    </source>
</evidence>
<dbReference type="InterPro" id="IPR005642">
    <property type="entry name" value="LysO"/>
</dbReference>
<organism evidence="2 3">
    <name type="scientific">Vallitalea pronyensis</name>
    <dbReference type="NCBI Taxonomy" id="1348613"/>
    <lineage>
        <taxon>Bacteria</taxon>
        <taxon>Bacillati</taxon>
        <taxon>Bacillota</taxon>
        <taxon>Clostridia</taxon>
        <taxon>Lachnospirales</taxon>
        <taxon>Vallitaleaceae</taxon>
        <taxon>Vallitalea</taxon>
    </lineage>
</organism>
<dbReference type="RefSeq" id="WP_212697519.1">
    <property type="nucleotide sequence ID" value="NZ_CP058649.1"/>
</dbReference>
<keyword evidence="1" id="KW-0812">Transmembrane</keyword>
<proteinExistence type="predicted"/>
<dbReference type="EMBL" id="CP058649">
    <property type="protein sequence ID" value="QUI22043.1"/>
    <property type="molecule type" value="Genomic_DNA"/>
</dbReference>
<name>A0A8J8MIU7_9FIRM</name>
<gene>
    <name evidence="2" type="ORF">HZI73_06880</name>
</gene>
<keyword evidence="3" id="KW-1185">Reference proteome</keyword>